<sequence>MKRKTVTAHCLVKNEARFVWFSVMSVINHVDQILLWDTGSRDGTIEIIEEIRKADKNKKIHFKEYGPVDSQTFAIARQDMLEATNTDWLLVVDGDEVWWDDSIRKVVEAIQDDGENLESIVVPTYNLVGDIFHYQEPLAGNYNLAGRRGHLNLRGINRKISGLSSSGVHGVWGWTDENGEMIQDRDSSKITFVDAPYLHATNISRAAKFDLEKDVPKRSKKLKYELGLSFPYDFYYPEVLFRYRPKVVTSPWIKSDYAYKFRAFFETPLKKAKRRLIPSGVGY</sequence>
<dbReference type="PANTHER" id="PTHR43630">
    <property type="entry name" value="POLY-BETA-1,6-N-ACETYL-D-GLUCOSAMINE SYNTHASE"/>
    <property type="match status" value="1"/>
</dbReference>
<dbReference type="PANTHER" id="PTHR43630:SF2">
    <property type="entry name" value="GLYCOSYLTRANSFERASE"/>
    <property type="match status" value="1"/>
</dbReference>
<gene>
    <name evidence="2" type="ORF">A3A77_04395</name>
</gene>
<dbReference type="AlphaFoldDB" id="A0A1G1VE11"/>
<name>A0A1G1VE11_9BACT</name>
<dbReference type="EMBL" id="MHCC01000013">
    <property type="protein sequence ID" value="OGY13599.1"/>
    <property type="molecule type" value="Genomic_DNA"/>
</dbReference>
<evidence type="ECO:0000313" key="3">
    <source>
        <dbReference type="Proteomes" id="UP000178659"/>
    </source>
</evidence>
<dbReference type="Pfam" id="PF00535">
    <property type="entry name" value="Glycos_transf_2"/>
    <property type="match status" value="1"/>
</dbReference>
<evidence type="ECO:0000313" key="2">
    <source>
        <dbReference type="EMBL" id="OGY13599.1"/>
    </source>
</evidence>
<dbReference type="SUPFAM" id="SSF53448">
    <property type="entry name" value="Nucleotide-diphospho-sugar transferases"/>
    <property type="match status" value="1"/>
</dbReference>
<accession>A0A1G1VE11</accession>
<protein>
    <recommendedName>
        <fullName evidence="1">Glycosyltransferase 2-like domain-containing protein</fullName>
    </recommendedName>
</protein>
<reference evidence="2 3" key="1">
    <citation type="journal article" date="2016" name="Nat. Commun.">
        <title>Thousands of microbial genomes shed light on interconnected biogeochemical processes in an aquifer system.</title>
        <authorList>
            <person name="Anantharaman K."/>
            <person name="Brown C.T."/>
            <person name="Hug L.A."/>
            <person name="Sharon I."/>
            <person name="Castelle C.J."/>
            <person name="Probst A.J."/>
            <person name="Thomas B.C."/>
            <person name="Singh A."/>
            <person name="Wilkins M.J."/>
            <person name="Karaoz U."/>
            <person name="Brodie E.L."/>
            <person name="Williams K.H."/>
            <person name="Hubbard S.S."/>
            <person name="Banfield J.F."/>
        </authorList>
    </citation>
    <scope>NUCLEOTIDE SEQUENCE [LARGE SCALE GENOMIC DNA]</scope>
</reference>
<proteinExistence type="predicted"/>
<feature type="domain" description="Glycosyltransferase 2-like" evidence="1">
    <location>
        <begin position="12"/>
        <end position="137"/>
    </location>
</feature>
<dbReference type="Gene3D" id="3.90.550.10">
    <property type="entry name" value="Spore Coat Polysaccharide Biosynthesis Protein SpsA, Chain A"/>
    <property type="match status" value="1"/>
</dbReference>
<dbReference type="Proteomes" id="UP000178659">
    <property type="component" value="Unassembled WGS sequence"/>
</dbReference>
<evidence type="ECO:0000259" key="1">
    <source>
        <dbReference type="Pfam" id="PF00535"/>
    </source>
</evidence>
<comment type="caution">
    <text evidence="2">The sequence shown here is derived from an EMBL/GenBank/DDBJ whole genome shotgun (WGS) entry which is preliminary data.</text>
</comment>
<dbReference type="InterPro" id="IPR029044">
    <property type="entry name" value="Nucleotide-diphossugar_trans"/>
</dbReference>
<dbReference type="InterPro" id="IPR001173">
    <property type="entry name" value="Glyco_trans_2-like"/>
</dbReference>
<organism evidence="2 3">
    <name type="scientific">Candidatus Blackburnbacteria bacterium RIFCSPLOWO2_01_FULL_40_20</name>
    <dbReference type="NCBI Taxonomy" id="1797519"/>
    <lineage>
        <taxon>Bacteria</taxon>
        <taxon>Candidatus Blackburniibacteriota</taxon>
    </lineage>
</organism>